<dbReference type="SUPFAM" id="SSF55681">
    <property type="entry name" value="Class II aaRS and biotin synthetases"/>
    <property type="match status" value="1"/>
</dbReference>
<dbReference type="AlphaFoldDB" id="A0A1T4MHX2"/>
<dbReference type="PROSITE" id="PS51733">
    <property type="entry name" value="BPL_LPL_CATALYTIC"/>
    <property type="match status" value="1"/>
</dbReference>
<dbReference type="Gene3D" id="3.30.930.10">
    <property type="entry name" value="Bira Bifunctional Protein, Domain 2"/>
    <property type="match status" value="1"/>
</dbReference>
<keyword evidence="4" id="KW-1185">Reference proteome</keyword>
<evidence type="ECO:0000256" key="1">
    <source>
        <dbReference type="ARBA" id="ARBA00022598"/>
    </source>
</evidence>
<dbReference type="RefSeq" id="WP_078736722.1">
    <property type="nucleotide sequence ID" value="NZ_JACIJQ010000006.1"/>
</dbReference>
<evidence type="ECO:0000313" key="4">
    <source>
        <dbReference type="Proteomes" id="UP000190121"/>
    </source>
</evidence>
<dbReference type="PANTHER" id="PTHR12835:SF5">
    <property type="entry name" value="BIOTIN--PROTEIN LIGASE"/>
    <property type="match status" value="1"/>
</dbReference>
<dbReference type="Proteomes" id="UP000190121">
    <property type="component" value="Unassembled WGS sequence"/>
</dbReference>
<gene>
    <name evidence="3" type="ORF">SAMN02745171_00778</name>
</gene>
<sequence length="257" mass="29185">MMKPLIFRPIAPPSNSIESTYTYLFSLAEREPTTPSGSIIETDYQTQGRGQRGNTWYSSKGLNLIPSILMRYPYLKPGNEFRISVLTTLAIVDTIRKFIPDTTSILVKWPNDIYCDDKKVAGILIGHSVEGGYILFSVIGIGLNVNEYMFPLDIPNPTSLKLINGAEINLSEVREELLKNLSLRLPYAADTYWKPELHDEYCALLYRKDTWHPYKNLRTGEDFVGKIETVSESGLLEIRTEQGELLSFGFKEIAYTI</sequence>
<dbReference type="GO" id="GO:0004077">
    <property type="term" value="F:biotin--[biotin carboxyl-carrier protein] ligase activity"/>
    <property type="evidence" value="ECO:0007669"/>
    <property type="project" value="InterPro"/>
</dbReference>
<dbReference type="InterPro" id="IPR004143">
    <property type="entry name" value="BPL_LPL_catalytic"/>
</dbReference>
<dbReference type="Pfam" id="PF03099">
    <property type="entry name" value="BPL_LplA_LipB"/>
    <property type="match status" value="1"/>
</dbReference>
<organism evidence="3 4">
    <name type="scientific">Porphyromonas circumdentaria</name>
    <dbReference type="NCBI Taxonomy" id="29524"/>
    <lineage>
        <taxon>Bacteria</taxon>
        <taxon>Pseudomonadati</taxon>
        <taxon>Bacteroidota</taxon>
        <taxon>Bacteroidia</taxon>
        <taxon>Bacteroidales</taxon>
        <taxon>Porphyromonadaceae</taxon>
        <taxon>Porphyromonas</taxon>
    </lineage>
</organism>
<name>A0A1T4MHX2_9PORP</name>
<protein>
    <submittedName>
        <fullName evidence="3">BirA family transcriptional regulator, biotin operon repressor / biotin-[acetyl-CoA-carboxylase] ligase</fullName>
    </submittedName>
</protein>
<feature type="domain" description="BPL/LPL catalytic" evidence="2">
    <location>
        <begin position="1"/>
        <end position="189"/>
    </location>
</feature>
<dbReference type="EMBL" id="FUXE01000006">
    <property type="protein sequence ID" value="SJZ66374.1"/>
    <property type="molecule type" value="Genomic_DNA"/>
</dbReference>
<reference evidence="4" key="1">
    <citation type="submission" date="2017-02" db="EMBL/GenBank/DDBJ databases">
        <authorList>
            <person name="Varghese N."/>
            <person name="Submissions S."/>
        </authorList>
    </citation>
    <scope>NUCLEOTIDE SEQUENCE [LARGE SCALE GENOMIC DNA]</scope>
    <source>
        <strain evidence="4">ATCC 51356</strain>
    </source>
</reference>
<evidence type="ECO:0000313" key="3">
    <source>
        <dbReference type="EMBL" id="SJZ66374.1"/>
    </source>
</evidence>
<dbReference type="STRING" id="29524.SAMN02745171_00778"/>
<dbReference type="PANTHER" id="PTHR12835">
    <property type="entry name" value="BIOTIN PROTEIN LIGASE"/>
    <property type="match status" value="1"/>
</dbReference>
<accession>A0A1T4MHX2</accession>
<dbReference type="InterPro" id="IPR045864">
    <property type="entry name" value="aa-tRNA-synth_II/BPL/LPL"/>
</dbReference>
<evidence type="ECO:0000259" key="2">
    <source>
        <dbReference type="PROSITE" id="PS51733"/>
    </source>
</evidence>
<keyword evidence="1 3" id="KW-0436">Ligase</keyword>
<proteinExistence type="predicted"/>
<dbReference type="InterPro" id="IPR004408">
    <property type="entry name" value="Biotin_CoA_COase_ligase"/>
</dbReference>
<dbReference type="NCBIfam" id="TIGR00121">
    <property type="entry name" value="birA_ligase"/>
    <property type="match status" value="1"/>
</dbReference>
<dbReference type="GO" id="GO:0005737">
    <property type="term" value="C:cytoplasm"/>
    <property type="evidence" value="ECO:0007669"/>
    <property type="project" value="TreeGrafter"/>
</dbReference>
<dbReference type="CDD" id="cd16442">
    <property type="entry name" value="BPL"/>
    <property type="match status" value="1"/>
</dbReference>